<proteinExistence type="inferred from homology"/>
<dbReference type="InterPro" id="IPR023296">
    <property type="entry name" value="Glyco_hydro_beta-prop_sf"/>
</dbReference>
<dbReference type="Proteomes" id="UP000577724">
    <property type="component" value="Unassembled WGS sequence"/>
</dbReference>
<organism evidence="4 5">
    <name type="scientific">Paenibacillus taichungensis</name>
    <dbReference type="NCBI Taxonomy" id="484184"/>
    <lineage>
        <taxon>Bacteria</taxon>
        <taxon>Bacillati</taxon>
        <taxon>Bacillota</taxon>
        <taxon>Bacilli</taxon>
        <taxon>Bacillales</taxon>
        <taxon>Paenibacillaceae</taxon>
        <taxon>Paenibacillus</taxon>
    </lineage>
</organism>
<dbReference type="InterPro" id="IPR006710">
    <property type="entry name" value="Glyco_hydro_43"/>
</dbReference>
<feature type="non-terminal residue" evidence="4">
    <location>
        <position position="126"/>
    </location>
</feature>
<sequence>MSQIQSQLIRYANPILPGFYPDPSIVKAEEYFYLICSSFEYFPGVPIFRSPDLIHWEQIGNVLDRISQLDLTGQKSSDGIYAPTLRYHEGIFYMITTDVRGIGNFYVTTTNPAGHGPIQFVFPMGA</sequence>
<keyword evidence="5" id="KW-1185">Reference proteome</keyword>
<dbReference type="SUPFAM" id="SSF75005">
    <property type="entry name" value="Arabinanase/levansucrase/invertase"/>
    <property type="match status" value="1"/>
</dbReference>
<comment type="caution">
    <text evidence="4">The sequence shown here is derived from an EMBL/GenBank/DDBJ whole genome shotgun (WGS) entry which is preliminary data.</text>
</comment>
<keyword evidence="2" id="KW-0378">Hydrolase</keyword>
<dbReference type="EMBL" id="JABMCC010000091">
    <property type="protein sequence ID" value="NUU53042.1"/>
    <property type="molecule type" value="Genomic_DNA"/>
</dbReference>
<evidence type="ECO:0000256" key="3">
    <source>
        <dbReference type="ARBA" id="ARBA00023295"/>
    </source>
</evidence>
<dbReference type="PANTHER" id="PTHR42812:SF12">
    <property type="entry name" value="BETA-XYLOSIDASE-RELATED"/>
    <property type="match status" value="1"/>
</dbReference>
<dbReference type="InterPro" id="IPR051795">
    <property type="entry name" value="Glycosyl_Hydrlase_43"/>
</dbReference>
<evidence type="ECO:0000256" key="2">
    <source>
        <dbReference type="ARBA" id="ARBA00022801"/>
    </source>
</evidence>
<protein>
    <submittedName>
        <fullName evidence="4">Family 43 glycosylhydrolase</fullName>
    </submittedName>
</protein>
<keyword evidence="3" id="KW-0326">Glycosidase</keyword>
<comment type="similarity">
    <text evidence="1">Belongs to the glycosyl hydrolase 43 family.</text>
</comment>
<dbReference type="Gene3D" id="2.115.10.20">
    <property type="entry name" value="Glycosyl hydrolase domain, family 43"/>
    <property type="match status" value="1"/>
</dbReference>
<gene>
    <name evidence="4" type="ORF">HP548_02885</name>
</gene>
<accession>A0ABX2MII5</accession>
<dbReference type="PANTHER" id="PTHR42812">
    <property type="entry name" value="BETA-XYLOSIDASE"/>
    <property type="match status" value="1"/>
</dbReference>
<name>A0ABX2MII5_9BACL</name>
<evidence type="ECO:0000313" key="4">
    <source>
        <dbReference type="EMBL" id="NUU53042.1"/>
    </source>
</evidence>
<evidence type="ECO:0000313" key="5">
    <source>
        <dbReference type="Proteomes" id="UP000577724"/>
    </source>
</evidence>
<reference evidence="4 5" key="1">
    <citation type="submission" date="2020-05" db="EMBL/GenBank/DDBJ databases">
        <title>Genome Sequencing of Type Strains.</title>
        <authorList>
            <person name="Lemaire J.F."/>
            <person name="Inderbitzin P."/>
            <person name="Gregorio O.A."/>
            <person name="Collins S.B."/>
            <person name="Wespe N."/>
            <person name="Knight-Connoni V."/>
        </authorList>
    </citation>
    <scope>NUCLEOTIDE SEQUENCE [LARGE SCALE GENOMIC DNA]</scope>
    <source>
        <strain evidence="4 5">DSM 19942</strain>
    </source>
</reference>
<dbReference type="Pfam" id="PF04616">
    <property type="entry name" value="Glyco_hydro_43"/>
    <property type="match status" value="1"/>
</dbReference>
<evidence type="ECO:0000256" key="1">
    <source>
        <dbReference type="ARBA" id="ARBA00009865"/>
    </source>
</evidence>